<dbReference type="PANTHER" id="PTHR13115">
    <property type="entry name" value="RNA POLYMERASE-ASSOCIATED PROTEIN RTF1 HOMOLOG"/>
    <property type="match status" value="1"/>
</dbReference>
<dbReference type="PANTHER" id="PTHR13115:SF8">
    <property type="entry name" value="RNA POLYMERASE-ASSOCIATED PROTEIN RTF1 HOMOLOG"/>
    <property type="match status" value="1"/>
</dbReference>
<evidence type="ECO:0000256" key="2">
    <source>
        <dbReference type="ARBA" id="ARBA00023015"/>
    </source>
</evidence>
<feature type="compositionally biased region" description="Basic and acidic residues" evidence="6">
    <location>
        <begin position="161"/>
        <end position="170"/>
    </location>
</feature>
<keyword evidence="2" id="KW-0805">Transcription regulation</keyword>
<reference evidence="9" key="1">
    <citation type="journal article" date="2017" name="Cell">
        <title>Insights into land plant evolution garnered from the Marchantia polymorpha genome.</title>
        <authorList>
            <person name="Bowman J.L."/>
            <person name="Kohchi T."/>
            <person name="Yamato K.T."/>
            <person name="Jenkins J."/>
            <person name="Shu S."/>
            <person name="Ishizaki K."/>
            <person name="Yamaoka S."/>
            <person name="Nishihama R."/>
            <person name="Nakamura Y."/>
            <person name="Berger F."/>
            <person name="Adam C."/>
            <person name="Aki S.S."/>
            <person name="Althoff F."/>
            <person name="Araki T."/>
            <person name="Arteaga-Vazquez M.A."/>
            <person name="Balasubrmanian S."/>
            <person name="Barry K."/>
            <person name="Bauer D."/>
            <person name="Boehm C.R."/>
            <person name="Briginshaw L."/>
            <person name="Caballero-Perez J."/>
            <person name="Catarino B."/>
            <person name="Chen F."/>
            <person name="Chiyoda S."/>
            <person name="Chovatia M."/>
            <person name="Davies K.M."/>
            <person name="Delmans M."/>
            <person name="Demura T."/>
            <person name="Dierschke T."/>
            <person name="Dolan L."/>
            <person name="Dorantes-Acosta A.E."/>
            <person name="Eklund D.M."/>
            <person name="Florent S.N."/>
            <person name="Flores-Sandoval E."/>
            <person name="Fujiyama A."/>
            <person name="Fukuzawa H."/>
            <person name="Galik B."/>
            <person name="Grimanelli D."/>
            <person name="Grimwood J."/>
            <person name="Grossniklaus U."/>
            <person name="Hamada T."/>
            <person name="Haseloff J."/>
            <person name="Hetherington A.J."/>
            <person name="Higo A."/>
            <person name="Hirakawa Y."/>
            <person name="Hundley H.N."/>
            <person name="Ikeda Y."/>
            <person name="Inoue K."/>
            <person name="Inoue S.I."/>
            <person name="Ishida S."/>
            <person name="Jia Q."/>
            <person name="Kakita M."/>
            <person name="Kanazawa T."/>
            <person name="Kawai Y."/>
            <person name="Kawashima T."/>
            <person name="Kennedy M."/>
            <person name="Kinose K."/>
            <person name="Kinoshita T."/>
            <person name="Kohara Y."/>
            <person name="Koide E."/>
            <person name="Komatsu K."/>
            <person name="Kopischke S."/>
            <person name="Kubo M."/>
            <person name="Kyozuka J."/>
            <person name="Lagercrantz U."/>
            <person name="Lin S.S."/>
            <person name="Lindquist E."/>
            <person name="Lipzen A.M."/>
            <person name="Lu C.W."/>
            <person name="De Luna E."/>
            <person name="Martienssen R.A."/>
            <person name="Minamino N."/>
            <person name="Mizutani M."/>
            <person name="Mizutani M."/>
            <person name="Mochizuki N."/>
            <person name="Monte I."/>
            <person name="Mosher R."/>
            <person name="Nagasaki H."/>
            <person name="Nakagami H."/>
            <person name="Naramoto S."/>
            <person name="Nishitani K."/>
            <person name="Ohtani M."/>
            <person name="Okamoto T."/>
            <person name="Okumura M."/>
            <person name="Phillips J."/>
            <person name="Pollak B."/>
            <person name="Reinders A."/>
            <person name="Rovekamp M."/>
            <person name="Sano R."/>
            <person name="Sawa S."/>
            <person name="Schmid M.W."/>
            <person name="Shirakawa M."/>
            <person name="Solano R."/>
            <person name="Spunde A."/>
            <person name="Suetsugu N."/>
            <person name="Sugano S."/>
            <person name="Sugiyama A."/>
            <person name="Sun R."/>
            <person name="Suzuki Y."/>
            <person name="Takenaka M."/>
            <person name="Takezawa D."/>
            <person name="Tomogane H."/>
            <person name="Tsuzuki M."/>
            <person name="Ueda T."/>
            <person name="Umeda M."/>
            <person name="Ward J.M."/>
            <person name="Watanabe Y."/>
            <person name="Yazaki K."/>
            <person name="Yokoyama R."/>
            <person name="Yoshitake Y."/>
            <person name="Yotsui I."/>
            <person name="Zachgo S."/>
            <person name="Schmutz J."/>
        </authorList>
    </citation>
    <scope>NUCLEOTIDE SEQUENCE [LARGE SCALE GENOMIC DNA]</scope>
    <source>
        <strain evidence="9">Tak-1</strain>
    </source>
</reference>
<keyword evidence="4" id="KW-0539">Nucleus</keyword>
<evidence type="ECO:0000256" key="5">
    <source>
        <dbReference type="SAM" id="Coils"/>
    </source>
</evidence>
<accession>A0A2R6XLX8</accession>
<dbReference type="Pfam" id="PF03126">
    <property type="entry name" value="Plus-3"/>
    <property type="match status" value="1"/>
</dbReference>
<feature type="compositionally biased region" description="Basic and acidic residues" evidence="6">
    <location>
        <begin position="237"/>
        <end position="252"/>
    </location>
</feature>
<dbReference type="GO" id="GO:1990269">
    <property type="term" value="F:RNA polymerase II C-terminal domain phosphoserine binding"/>
    <property type="evidence" value="ECO:0000318"/>
    <property type="project" value="GO_Central"/>
</dbReference>
<proteinExistence type="predicted"/>
<feature type="coiled-coil region" evidence="5">
    <location>
        <begin position="432"/>
        <end position="459"/>
    </location>
</feature>
<evidence type="ECO:0000313" key="9">
    <source>
        <dbReference type="Proteomes" id="UP000244005"/>
    </source>
</evidence>
<comment type="subcellular location">
    <subcellularLocation>
        <location evidence="1">Nucleus</location>
    </subcellularLocation>
</comment>
<evidence type="ECO:0000259" key="7">
    <source>
        <dbReference type="PROSITE" id="PS51360"/>
    </source>
</evidence>
<dbReference type="Gramene" id="Mp7g14910.1">
    <property type="protein sequence ID" value="Mp7g14910.1.cds1"/>
    <property type="gene ID" value="Mp7g14910"/>
</dbReference>
<dbReference type="SMART" id="SM00719">
    <property type="entry name" value="Plus3"/>
    <property type="match status" value="1"/>
</dbReference>
<dbReference type="Gene3D" id="3.90.70.200">
    <property type="entry name" value="Plus-3 domain"/>
    <property type="match status" value="1"/>
</dbReference>
<evidence type="ECO:0000256" key="1">
    <source>
        <dbReference type="ARBA" id="ARBA00004123"/>
    </source>
</evidence>
<protein>
    <recommendedName>
        <fullName evidence="7">Plus3 domain-containing protein</fullName>
    </recommendedName>
</protein>
<gene>
    <name evidence="8" type="ORF">MARPO_0009s0176</name>
</gene>
<feature type="compositionally biased region" description="Basic and acidic residues" evidence="6">
    <location>
        <begin position="19"/>
        <end position="28"/>
    </location>
</feature>
<dbReference type="GO" id="GO:0016593">
    <property type="term" value="C:Cdc73/Paf1 complex"/>
    <property type="evidence" value="ECO:0000318"/>
    <property type="project" value="GO_Central"/>
</dbReference>
<evidence type="ECO:0000313" key="8">
    <source>
        <dbReference type="EMBL" id="PTQ47091.1"/>
    </source>
</evidence>
<dbReference type="OrthoDB" id="166375at2759"/>
<dbReference type="FunFam" id="3.90.70.200:FF:000003">
    <property type="entry name" value="RNA polymerase-associated protein RTF1"/>
    <property type="match status" value="1"/>
</dbReference>
<evidence type="ECO:0000256" key="3">
    <source>
        <dbReference type="ARBA" id="ARBA00023163"/>
    </source>
</evidence>
<dbReference type="OMA" id="LLWRAVM"/>
<dbReference type="AlphaFoldDB" id="A0A2R6XLX8"/>
<dbReference type="EMBL" id="KZ772681">
    <property type="protein sequence ID" value="PTQ47091.1"/>
    <property type="molecule type" value="Genomic_DNA"/>
</dbReference>
<feature type="domain" description="Plus3" evidence="7">
    <location>
        <begin position="255"/>
        <end position="391"/>
    </location>
</feature>
<dbReference type="Proteomes" id="UP000244005">
    <property type="component" value="Unassembled WGS sequence"/>
</dbReference>
<dbReference type="SUPFAM" id="SSF159042">
    <property type="entry name" value="Plus3-like"/>
    <property type="match status" value="1"/>
</dbReference>
<feature type="region of interest" description="Disordered" evidence="6">
    <location>
        <begin position="1"/>
        <end position="66"/>
    </location>
</feature>
<dbReference type="InterPro" id="IPR004343">
    <property type="entry name" value="Plus-3_dom"/>
</dbReference>
<keyword evidence="3" id="KW-0804">Transcription</keyword>
<evidence type="ECO:0000256" key="4">
    <source>
        <dbReference type="ARBA" id="ARBA00023242"/>
    </source>
</evidence>
<feature type="compositionally biased region" description="Basic and acidic residues" evidence="6">
    <location>
        <begin position="44"/>
        <end position="56"/>
    </location>
</feature>
<feature type="region of interest" description="Disordered" evidence="6">
    <location>
        <begin position="216"/>
        <end position="252"/>
    </location>
</feature>
<keyword evidence="5" id="KW-0175">Coiled coil</keyword>
<feature type="compositionally biased region" description="Acidic residues" evidence="6">
    <location>
        <begin position="221"/>
        <end position="236"/>
    </location>
</feature>
<dbReference type="GO" id="GO:0003677">
    <property type="term" value="F:DNA binding"/>
    <property type="evidence" value="ECO:0007669"/>
    <property type="project" value="InterPro"/>
</dbReference>
<sequence length="621" mass="71159">MADSLEDMLLEAAGRSKGGHGDFRRRVLDQPPKSRRLLPNTSGKSDKDFDDVDQRGRRSTKPHGSTMPVKKWFDFWARTGRDAYDSDTCLGSDLYEDDEDRARLAEIDELDREMILYERAEARDSILARKDARAHLRQVGNTASNSREGDLGPPSSRIRSSSRECRDTSKTSKFNALRELVQRRLQAHDCKLRKRYREVPEVQGCSSMRQTRNRSYLDSNFIDDDSDSSTDDDDDDQRIVGSDHNDDVVRKSEPDADWQDIKSITVQRSRLYKWFMEPFFEDVIVGCFVRIGIGVSRSGQRFYRLCSVKNVDATAIEKRYMFENQTTHKYLNLVWGDERTAARWQMARASDQPPTQREVLELLREIDRCGGKKPSKADVREKKEALAKISSFVYSPACVKQMIQEKRSSKARPSNFALEKIRIVGELAAAESEGNDGEINRLQARLRELEELSTEINTRYTKALALEEMNRKNKIENLKNAYELRPVNGHAKPGKEGYDSFSRRFMRSKNYYRKDGPKDESIADGAEDAAGEFRPDATFLKVPGLSKGARSGVAEPTLHELHNFDLKVSLAPLQQPAPRAYMARKQKLEAAYSVPKDNSDDGEQHPWMMTVNDYYRRRGCL</sequence>
<name>A0A2R6XLX8_MARPO</name>
<dbReference type="PROSITE" id="PS51360">
    <property type="entry name" value="PLUS3"/>
    <property type="match status" value="1"/>
</dbReference>
<evidence type="ECO:0000256" key="6">
    <source>
        <dbReference type="SAM" id="MobiDB-lite"/>
    </source>
</evidence>
<dbReference type="InterPro" id="IPR036128">
    <property type="entry name" value="Plus3-like_sf"/>
</dbReference>
<feature type="region of interest" description="Disordered" evidence="6">
    <location>
        <begin position="138"/>
        <end position="171"/>
    </location>
</feature>
<organism evidence="8 9">
    <name type="scientific">Marchantia polymorpha</name>
    <name type="common">Common liverwort</name>
    <name type="synonym">Marchantia aquatica</name>
    <dbReference type="NCBI Taxonomy" id="3197"/>
    <lineage>
        <taxon>Eukaryota</taxon>
        <taxon>Viridiplantae</taxon>
        <taxon>Streptophyta</taxon>
        <taxon>Embryophyta</taxon>
        <taxon>Marchantiophyta</taxon>
        <taxon>Marchantiopsida</taxon>
        <taxon>Marchantiidae</taxon>
        <taxon>Marchantiales</taxon>
        <taxon>Marchantiaceae</taxon>
        <taxon>Marchantia</taxon>
    </lineage>
</organism>
<keyword evidence="9" id="KW-1185">Reference proteome</keyword>